<comment type="caution">
    <text evidence="6">The sequence shown here is derived from an EMBL/GenBank/DDBJ whole genome shotgun (WGS) entry which is preliminary data.</text>
</comment>
<feature type="transmembrane region" description="Helical" evidence="5">
    <location>
        <begin position="151"/>
        <end position="175"/>
    </location>
</feature>
<evidence type="ECO:0000256" key="3">
    <source>
        <dbReference type="ARBA" id="ARBA00022989"/>
    </source>
</evidence>
<evidence type="ECO:0000256" key="1">
    <source>
        <dbReference type="ARBA" id="ARBA00004127"/>
    </source>
</evidence>
<evidence type="ECO:0000256" key="5">
    <source>
        <dbReference type="SAM" id="Phobius"/>
    </source>
</evidence>
<evidence type="ECO:0000256" key="2">
    <source>
        <dbReference type="ARBA" id="ARBA00022692"/>
    </source>
</evidence>
<feature type="transmembrane region" description="Helical" evidence="5">
    <location>
        <begin position="80"/>
        <end position="110"/>
    </location>
</feature>
<keyword evidence="2 5" id="KW-0812">Transmembrane</keyword>
<organism evidence="6 7">
    <name type="scientific">Pelagibius litoralis</name>
    <dbReference type="NCBI Taxonomy" id="374515"/>
    <lineage>
        <taxon>Bacteria</taxon>
        <taxon>Pseudomonadati</taxon>
        <taxon>Pseudomonadota</taxon>
        <taxon>Alphaproteobacteria</taxon>
        <taxon>Rhodospirillales</taxon>
        <taxon>Rhodovibrionaceae</taxon>
        <taxon>Pelagibius</taxon>
    </lineage>
</organism>
<sequence>MAEPQALEAARWFLALFFPGVALFYIVRLTARRRRLGHSAVWHGVRGSRHWWLAKTFVVFRSVITLAMLARAFWPGLDSYLLACGFLMTSTIVFAGLIVMITGFSSAIALHFSMGRAWRSGLPAKGGVPGLITGGPFAWSRNPMFLAIQLAQFGFFLSFPSGFTLICLLVGMLVLHLQVRLEEAHLLAAHGQVYRDYCKSTARWFALGRLPFAARADTTSSIVTH</sequence>
<protein>
    <submittedName>
        <fullName evidence="6">Isoprenylcysteine carboxylmethyltransferase family protein</fullName>
    </submittedName>
</protein>
<proteinExistence type="predicted"/>
<keyword evidence="4 5" id="KW-0472">Membrane</keyword>
<dbReference type="InterPro" id="IPR007318">
    <property type="entry name" value="Phopholipid_MeTrfase"/>
</dbReference>
<evidence type="ECO:0000256" key="4">
    <source>
        <dbReference type="ARBA" id="ARBA00023136"/>
    </source>
</evidence>
<dbReference type="AlphaFoldDB" id="A0A967C6F3"/>
<gene>
    <name evidence="6" type="ORF">HBA54_07080</name>
</gene>
<dbReference type="GO" id="GO:0012505">
    <property type="term" value="C:endomembrane system"/>
    <property type="evidence" value="ECO:0007669"/>
    <property type="project" value="UniProtKB-SubCell"/>
</dbReference>
<dbReference type="RefSeq" id="WP_167222833.1">
    <property type="nucleotide sequence ID" value="NZ_JAAQPH010000004.1"/>
</dbReference>
<dbReference type="Pfam" id="PF04191">
    <property type="entry name" value="PEMT"/>
    <property type="match status" value="1"/>
</dbReference>
<keyword evidence="7" id="KW-1185">Reference proteome</keyword>
<evidence type="ECO:0000313" key="7">
    <source>
        <dbReference type="Proteomes" id="UP000761264"/>
    </source>
</evidence>
<feature type="transmembrane region" description="Helical" evidence="5">
    <location>
        <begin position="52"/>
        <end position="74"/>
    </location>
</feature>
<dbReference type="Proteomes" id="UP000761264">
    <property type="component" value="Unassembled WGS sequence"/>
</dbReference>
<name>A0A967C6F3_9PROT</name>
<comment type="subcellular location">
    <subcellularLocation>
        <location evidence="1">Endomembrane system</location>
        <topology evidence="1">Multi-pass membrane protein</topology>
    </subcellularLocation>
</comment>
<dbReference type="EMBL" id="JAAQPH010000004">
    <property type="protein sequence ID" value="NIA68351.1"/>
    <property type="molecule type" value="Genomic_DNA"/>
</dbReference>
<dbReference type="Gene3D" id="1.20.120.1630">
    <property type="match status" value="1"/>
</dbReference>
<accession>A0A967C6F3</accession>
<feature type="transmembrane region" description="Helical" evidence="5">
    <location>
        <begin position="12"/>
        <end position="31"/>
    </location>
</feature>
<keyword evidence="3 5" id="KW-1133">Transmembrane helix</keyword>
<reference evidence="6" key="1">
    <citation type="submission" date="2020-03" db="EMBL/GenBank/DDBJ databases">
        <title>Genome of Pelagibius litoralis DSM 21314T.</title>
        <authorList>
            <person name="Wang G."/>
        </authorList>
    </citation>
    <scope>NUCLEOTIDE SEQUENCE</scope>
    <source>
        <strain evidence="6">DSM 21314</strain>
    </source>
</reference>
<evidence type="ECO:0000313" key="6">
    <source>
        <dbReference type="EMBL" id="NIA68351.1"/>
    </source>
</evidence>